<feature type="region of interest" description="Disordered" evidence="1">
    <location>
        <begin position="13"/>
        <end position="42"/>
    </location>
</feature>
<organism evidence="2 3">
    <name type="scientific">Colletotrichum melonis</name>
    <dbReference type="NCBI Taxonomy" id="1209925"/>
    <lineage>
        <taxon>Eukaryota</taxon>
        <taxon>Fungi</taxon>
        <taxon>Dikarya</taxon>
        <taxon>Ascomycota</taxon>
        <taxon>Pezizomycotina</taxon>
        <taxon>Sordariomycetes</taxon>
        <taxon>Hypocreomycetidae</taxon>
        <taxon>Glomerellales</taxon>
        <taxon>Glomerellaceae</taxon>
        <taxon>Colletotrichum</taxon>
        <taxon>Colletotrichum acutatum species complex</taxon>
    </lineage>
</organism>
<comment type="caution">
    <text evidence="2">The sequence shown here is derived from an EMBL/GenBank/DDBJ whole genome shotgun (WGS) entry which is preliminary data.</text>
</comment>
<sequence>MNYLTAIFYPSPRSYSFQSDIDPYSPASSRRSTGFSSTSSSSTYRRIYGEEQMIEGRYIDRRKLQELLKDRFGHQYRLQMRSNNYRLYAGRRLSEEEILSCC</sequence>
<accession>A0AAI9UAR5</accession>
<dbReference type="AlphaFoldDB" id="A0AAI9UAR5"/>
<evidence type="ECO:0000313" key="3">
    <source>
        <dbReference type="Proteomes" id="UP001239795"/>
    </source>
</evidence>
<reference evidence="2 3" key="1">
    <citation type="submission" date="2016-10" db="EMBL/GenBank/DDBJ databases">
        <title>The genome sequence of Colletotrichum fioriniae PJ7.</title>
        <authorList>
            <person name="Baroncelli R."/>
        </authorList>
    </citation>
    <scope>NUCLEOTIDE SEQUENCE [LARGE SCALE GENOMIC DNA]</scope>
    <source>
        <strain evidence="2">Col 31</strain>
    </source>
</reference>
<dbReference type="EMBL" id="MLGG01000024">
    <property type="protein sequence ID" value="KAK1454902.1"/>
    <property type="molecule type" value="Genomic_DNA"/>
</dbReference>
<evidence type="ECO:0000313" key="2">
    <source>
        <dbReference type="EMBL" id="KAK1454902.1"/>
    </source>
</evidence>
<gene>
    <name evidence="2" type="ORF">CMEL01_03662</name>
</gene>
<feature type="compositionally biased region" description="Low complexity" evidence="1">
    <location>
        <begin position="28"/>
        <end position="42"/>
    </location>
</feature>
<dbReference type="Proteomes" id="UP001239795">
    <property type="component" value="Unassembled WGS sequence"/>
</dbReference>
<name>A0AAI9UAR5_9PEZI</name>
<protein>
    <submittedName>
        <fullName evidence="2">Uncharacterized protein</fullName>
    </submittedName>
</protein>
<keyword evidence="3" id="KW-1185">Reference proteome</keyword>
<proteinExistence type="predicted"/>
<evidence type="ECO:0000256" key="1">
    <source>
        <dbReference type="SAM" id="MobiDB-lite"/>
    </source>
</evidence>